<dbReference type="GO" id="GO:0035999">
    <property type="term" value="P:tetrahydrofolate interconversion"/>
    <property type="evidence" value="ECO:0007669"/>
    <property type="project" value="TreeGrafter"/>
</dbReference>
<dbReference type="EMBL" id="AP022853">
    <property type="protein sequence ID" value="BCB28511.1"/>
    <property type="molecule type" value="Genomic_DNA"/>
</dbReference>
<evidence type="ECO:0000256" key="1">
    <source>
        <dbReference type="ARBA" id="ARBA00010638"/>
    </source>
</evidence>
<dbReference type="Proteomes" id="UP000502260">
    <property type="component" value="Chromosome"/>
</dbReference>
<keyword evidence="5" id="KW-0479">Metal-binding</keyword>
<dbReference type="KEGG" id="slac:SKTS_33970"/>
<feature type="binding site" evidence="4">
    <location>
        <begin position="3"/>
        <end position="7"/>
    </location>
    <ligand>
        <name>ATP</name>
        <dbReference type="ChEBI" id="CHEBI:30616"/>
    </ligand>
</feature>
<dbReference type="GO" id="GO:0009396">
    <property type="term" value="P:folic acid-containing compound biosynthetic process"/>
    <property type="evidence" value="ECO:0007669"/>
    <property type="project" value="TreeGrafter"/>
</dbReference>
<dbReference type="SUPFAM" id="SSF100950">
    <property type="entry name" value="NagB/RpiA/CoA transferase-like"/>
    <property type="match status" value="1"/>
</dbReference>
<keyword evidence="3 4" id="KW-0067">ATP-binding</keyword>
<keyword evidence="6" id="KW-0436">Ligase</keyword>
<evidence type="ECO:0000256" key="2">
    <source>
        <dbReference type="ARBA" id="ARBA00022741"/>
    </source>
</evidence>
<dbReference type="InterPro" id="IPR002698">
    <property type="entry name" value="FTHF_cligase"/>
</dbReference>
<dbReference type="AlphaFoldDB" id="A0A6F8VH66"/>
<feature type="binding site" evidence="4">
    <location>
        <position position="49"/>
    </location>
    <ligand>
        <name>substrate</name>
    </ligand>
</feature>
<gene>
    <name evidence="6" type="ORF">SKTS_33970</name>
</gene>
<dbReference type="Gene3D" id="3.40.50.10420">
    <property type="entry name" value="NagB/RpiA/CoA transferase-like"/>
    <property type="match status" value="1"/>
</dbReference>
<protein>
    <recommendedName>
        <fullName evidence="5">5-formyltetrahydrofolate cyclo-ligase</fullName>
        <ecNumber evidence="5">6.3.3.2</ecNumber>
    </recommendedName>
</protein>
<keyword evidence="2 4" id="KW-0547">Nucleotide-binding</keyword>
<dbReference type="GO" id="GO:0005524">
    <property type="term" value="F:ATP binding"/>
    <property type="evidence" value="ECO:0007669"/>
    <property type="project" value="UniProtKB-KW"/>
</dbReference>
<dbReference type="PIRSF" id="PIRSF006806">
    <property type="entry name" value="FTHF_cligase"/>
    <property type="match status" value="1"/>
</dbReference>
<keyword evidence="7" id="KW-1185">Reference proteome</keyword>
<proteinExistence type="inferred from homology"/>
<dbReference type="PANTHER" id="PTHR23407:SF1">
    <property type="entry name" value="5-FORMYLTETRAHYDROFOLATE CYCLO-LIGASE"/>
    <property type="match status" value="1"/>
</dbReference>
<evidence type="ECO:0000313" key="7">
    <source>
        <dbReference type="Proteomes" id="UP000502260"/>
    </source>
</evidence>
<sequence>MNKSQLRRHLRRLRNELSPDQRRSASLGLLQTAIREGLFLKYRRIGFYLPFEGEMDLLPLLNHALWQGKICYLPVVPQRFEKKLSFTRLTDRASWYRNRYGIHEHWSPRPARARQLDLLFMPLVGFDEEGYRLGMGGGFYDTSLAYLGRRRTWRKPYLIGIGYECQKVRQVPRDPWDMPLDAALTERRLYRFPKVK</sequence>
<dbReference type="RefSeq" id="WP_173068040.1">
    <property type="nucleotide sequence ID" value="NZ_AP022853.1"/>
</dbReference>
<feature type="binding site" evidence="4">
    <location>
        <position position="54"/>
    </location>
    <ligand>
        <name>substrate</name>
    </ligand>
</feature>
<comment type="catalytic activity">
    <reaction evidence="5">
        <text>(6S)-5-formyl-5,6,7,8-tetrahydrofolate + ATP = (6R)-5,10-methenyltetrahydrofolate + ADP + phosphate</text>
        <dbReference type="Rhea" id="RHEA:10488"/>
        <dbReference type="ChEBI" id="CHEBI:30616"/>
        <dbReference type="ChEBI" id="CHEBI:43474"/>
        <dbReference type="ChEBI" id="CHEBI:57455"/>
        <dbReference type="ChEBI" id="CHEBI:57457"/>
        <dbReference type="ChEBI" id="CHEBI:456216"/>
        <dbReference type="EC" id="6.3.3.2"/>
    </reaction>
</comment>
<dbReference type="PANTHER" id="PTHR23407">
    <property type="entry name" value="ATPASE INHIBITOR/5-FORMYLTETRAHYDROFOLATE CYCLO-LIGASE"/>
    <property type="match status" value="1"/>
</dbReference>
<dbReference type="InterPro" id="IPR037171">
    <property type="entry name" value="NagB/RpiA_transferase-like"/>
</dbReference>
<evidence type="ECO:0000256" key="3">
    <source>
        <dbReference type="ARBA" id="ARBA00022840"/>
    </source>
</evidence>
<evidence type="ECO:0000256" key="5">
    <source>
        <dbReference type="RuleBase" id="RU361279"/>
    </source>
</evidence>
<accession>A0A6F8VH66</accession>
<dbReference type="GO" id="GO:0030272">
    <property type="term" value="F:5-formyltetrahydrofolate cyclo-ligase activity"/>
    <property type="evidence" value="ECO:0007669"/>
    <property type="project" value="UniProtKB-EC"/>
</dbReference>
<dbReference type="EC" id="6.3.3.2" evidence="5"/>
<dbReference type="InterPro" id="IPR024185">
    <property type="entry name" value="FTHF_cligase-like_sf"/>
</dbReference>
<evidence type="ECO:0000256" key="4">
    <source>
        <dbReference type="PIRSR" id="PIRSR006806-1"/>
    </source>
</evidence>
<evidence type="ECO:0000313" key="6">
    <source>
        <dbReference type="EMBL" id="BCB28511.1"/>
    </source>
</evidence>
<dbReference type="NCBIfam" id="TIGR02727">
    <property type="entry name" value="MTHFS_bact"/>
    <property type="match status" value="1"/>
</dbReference>
<comment type="cofactor">
    <cofactor evidence="5">
        <name>Mg(2+)</name>
        <dbReference type="ChEBI" id="CHEBI:18420"/>
    </cofactor>
</comment>
<comment type="similarity">
    <text evidence="1 5">Belongs to the 5-formyltetrahydrofolate cyclo-ligase family.</text>
</comment>
<organism evidence="6 7">
    <name type="scientific">Sulfurimicrobium lacus</name>
    <dbReference type="NCBI Taxonomy" id="2715678"/>
    <lineage>
        <taxon>Bacteria</taxon>
        <taxon>Pseudomonadati</taxon>
        <taxon>Pseudomonadota</taxon>
        <taxon>Betaproteobacteria</taxon>
        <taxon>Nitrosomonadales</taxon>
        <taxon>Sulfuricellaceae</taxon>
        <taxon>Sulfurimicrobium</taxon>
    </lineage>
</organism>
<dbReference type="Pfam" id="PF01812">
    <property type="entry name" value="5-FTHF_cyc-lig"/>
    <property type="match status" value="1"/>
</dbReference>
<keyword evidence="5" id="KW-0460">Magnesium</keyword>
<name>A0A6F8VH66_9PROT</name>
<reference evidence="7" key="1">
    <citation type="submission" date="2020-03" db="EMBL/GenBank/DDBJ databases">
        <title>Complete genome sequence of sulfur-oxidizing bacterium skT11.</title>
        <authorList>
            <person name="Kanda M."/>
            <person name="Kojima H."/>
            <person name="Fukui M."/>
        </authorList>
    </citation>
    <scope>NUCLEOTIDE SEQUENCE [LARGE SCALE GENOMIC DNA]</scope>
    <source>
        <strain evidence="7">skT11</strain>
    </source>
</reference>
<dbReference type="GO" id="GO:0046872">
    <property type="term" value="F:metal ion binding"/>
    <property type="evidence" value="ECO:0007669"/>
    <property type="project" value="UniProtKB-KW"/>
</dbReference>
<feature type="binding site" evidence="4">
    <location>
        <begin position="132"/>
        <end position="140"/>
    </location>
    <ligand>
        <name>ATP</name>
        <dbReference type="ChEBI" id="CHEBI:30616"/>
    </ligand>
</feature>